<comment type="caution">
    <text evidence="2">The sequence shown here is derived from an EMBL/GenBank/DDBJ whole genome shotgun (WGS) entry which is preliminary data.</text>
</comment>
<dbReference type="Proteomes" id="UP001152795">
    <property type="component" value="Unassembled WGS sequence"/>
</dbReference>
<dbReference type="OrthoDB" id="10058156at2759"/>
<reference evidence="2" key="1">
    <citation type="submission" date="2020-04" db="EMBL/GenBank/DDBJ databases">
        <authorList>
            <person name="Alioto T."/>
            <person name="Alioto T."/>
            <person name="Gomez Garrido J."/>
        </authorList>
    </citation>
    <scope>NUCLEOTIDE SEQUENCE</scope>
    <source>
        <strain evidence="2">A484AB</strain>
    </source>
</reference>
<accession>A0A6S7GI42</accession>
<evidence type="ECO:0000313" key="2">
    <source>
        <dbReference type="EMBL" id="CAB3984850.1"/>
    </source>
</evidence>
<dbReference type="EMBL" id="CACRXK020000793">
    <property type="protein sequence ID" value="CAB3984850.1"/>
    <property type="molecule type" value="Genomic_DNA"/>
</dbReference>
<feature type="compositionally biased region" description="Basic residues" evidence="1">
    <location>
        <begin position="50"/>
        <end position="68"/>
    </location>
</feature>
<feature type="compositionally biased region" description="Low complexity" evidence="1">
    <location>
        <begin position="71"/>
        <end position="80"/>
    </location>
</feature>
<dbReference type="InterPro" id="IPR036397">
    <property type="entry name" value="RNaseH_sf"/>
</dbReference>
<name>A0A6S7GI42_PARCT</name>
<organism evidence="2 3">
    <name type="scientific">Paramuricea clavata</name>
    <name type="common">Red gorgonian</name>
    <name type="synonym">Violescent sea-whip</name>
    <dbReference type="NCBI Taxonomy" id="317549"/>
    <lineage>
        <taxon>Eukaryota</taxon>
        <taxon>Metazoa</taxon>
        <taxon>Cnidaria</taxon>
        <taxon>Anthozoa</taxon>
        <taxon>Octocorallia</taxon>
        <taxon>Malacalcyonacea</taxon>
        <taxon>Plexauridae</taxon>
        <taxon>Paramuricea</taxon>
    </lineage>
</organism>
<feature type="region of interest" description="Disordered" evidence="1">
    <location>
        <begin position="199"/>
        <end position="219"/>
    </location>
</feature>
<feature type="region of interest" description="Disordered" evidence="1">
    <location>
        <begin position="1"/>
        <end position="31"/>
    </location>
</feature>
<protein>
    <submittedName>
        <fullName evidence="2">PREDICTED: uncharacterized protein K02A2.6-like</fullName>
    </submittedName>
</protein>
<dbReference type="GO" id="GO:0003676">
    <property type="term" value="F:nucleic acid binding"/>
    <property type="evidence" value="ECO:0007669"/>
    <property type="project" value="InterPro"/>
</dbReference>
<feature type="compositionally biased region" description="Basic and acidic residues" evidence="1">
    <location>
        <begin position="1"/>
        <end position="12"/>
    </location>
</feature>
<gene>
    <name evidence="2" type="ORF">PACLA_8A064986</name>
</gene>
<evidence type="ECO:0000313" key="3">
    <source>
        <dbReference type="Proteomes" id="UP001152795"/>
    </source>
</evidence>
<proteinExistence type="predicted"/>
<sequence length="219" mass="24336">MNKLDEIVRVPKEQNTGYRCSRSDGNHNPTKCRFKESNCHASGEIGHISRACRSKAKRKQPPKGKPKNHLSEQGQGSSSEDSPNEENASTSAFTPLGMAQSSMARIDINYASPFMGKMFLLIIDAHSKWLDVHYVNTATTETTITKLRVTFATHGIPQQARAMTNSELGVPLLDQPDLHDTVGQDVPLQEDMGGPVLEFENESVRRYPTGNQKPPDRFE</sequence>
<evidence type="ECO:0000256" key="1">
    <source>
        <dbReference type="SAM" id="MobiDB-lite"/>
    </source>
</evidence>
<keyword evidence="3" id="KW-1185">Reference proteome</keyword>
<dbReference type="Gene3D" id="3.30.420.10">
    <property type="entry name" value="Ribonuclease H-like superfamily/Ribonuclease H"/>
    <property type="match status" value="1"/>
</dbReference>
<dbReference type="AlphaFoldDB" id="A0A6S7GI42"/>
<feature type="region of interest" description="Disordered" evidence="1">
    <location>
        <begin position="49"/>
        <end position="91"/>
    </location>
</feature>